<gene>
    <name evidence="1" type="ORF">GM668_05735</name>
</gene>
<accession>A0A6L6PWH0</accession>
<dbReference type="OrthoDB" id="7058586at2"/>
<organism evidence="1 2">
    <name type="scientific">Pseudoduganella ginsengisoli</name>
    <dbReference type="NCBI Taxonomy" id="1462440"/>
    <lineage>
        <taxon>Bacteria</taxon>
        <taxon>Pseudomonadati</taxon>
        <taxon>Pseudomonadota</taxon>
        <taxon>Betaproteobacteria</taxon>
        <taxon>Burkholderiales</taxon>
        <taxon>Oxalobacteraceae</taxon>
        <taxon>Telluria group</taxon>
        <taxon>Pseudoduganella</taxon>
    </lineage>
</organism>
<dbReference type="InterPro" id="IPR021295">
    <property type="entry name" value="DUF2867"/>
</dbReference>
<dbReference type="RefSeq" id="WP_155437974.1">
    <property type="nucleotide sequence ID" value="NZ_WNLA01000002.1"/>
</dbReference>
<evidence type="ECO:0000313" key="1">
    <source>
        <dbReference type="EMBL" id="MTW01586.1"/>
    </source>
</evidence>
<keyword evidence="2" id="KW-1185">Reference proteome</keyword>
<comment type="caution">
    <text evidence="1">The sequence shown here is derived from an EMBL/GenBank/DDBJ whole genome shotgun (WGS) entry which is preliminary data.</text>
</comment>
<protein>
    <submittedName>
        <fullName evidence="1">DUF2867 domain-containing protein</fullName>
    </submittedName>
</protein>
<name>A0A6L6PWH0_9BURK</name>
<proteinExistence type="predicted"/>
<dbReference type="AlphaFoldDB" id="A0A6L6PWH0"/>
<evidence type="ECO:0000313" key="2">
    <source>
        <dbReference type="Proteomes" id="UP000484015"/>
    </source>
</evidence>
<dbReference type="Proteomes" id="UP000484015">
    <property type="component" value="Unassembled WGS sequence"/>
</dbReference>
<sequence>MNAPIFETAIPATSYLHAELAGAHFHDCWLTTLAPHGRTAMEMYLDAVRQTPGWVNALMSLRNSVVALVGLKNLGSLNGLRAGKAAADYRPGDRAGIFKVLRVSDDEVVLGDDDRHLRVQVSVCKVRHEGQDAVAVSTVVHLHGLLGRIYMLPVAPMHKLIVPAVLRRLQRS</sequence>
<dbReference type="Pfam" id="PF11066">
    <property type="entry name" value="DUF2867"/>
    <property type="match status" value="1"/>
</dbReference>
<reference evidence="1 2" key="1">
    <citation type="submission" date="2019-11" db="EMBL/GenBank/DDBJ databases">
        <title>Type strains purchased from KCTC, JCM and DSMZ.</title>
        <authorList>
            <person name="Lu H."/>
        </authorList>
    </citation>
    <scope>NUCLEOTIDE SEQUENCE [LARGE SCALE GENOMIC DNA]</scope>
    <source>
        <strain evidence="1 2">KCTC 42409</strain>
    </source>
</reference>
<dbReference type="EMBL" id="WNLA01000002">
    <property type="protein sequence ID" value="MTW01586.1"/>
    <property type="molecule type" value="Genomic_DNA"/>
</dbReference>